<gene>
    <name evidence="1" type="ORF">g.18687</name>
</gene>
<evidence type="ECO:0000313" key="1">
    <source>
        <dbReference type="EMBL" id="JAT90072.1"/>
    </source>
</evidence>
<feature type="non-terminal residue" evidence="1">
    <location>
        <position position="103"/>
    </location>
</feature>
<name>A0A1E1WSY6_PECGO</name>
<organism evidence="1">
    <name type="scientific">Pectinophora gossypiella</name>
    <name type="common">Cotton pink bollworm</name>
    <name type="synonym">Depressaria gossypiella</name>
    <dbReference type="NCBI Taxonomy" id="13191"/>
    <lineage>
        <taxon>Eukaryota</taxon>
        <taxon>Metazoa</taxon>
        <taxon>Ecdysozoa</taxon>
        <taxon>Arthropoda</taxon>
        <taxon>Hexapoda</taxon>
        <taxon>Insecta</taxon>
        <taxon>Pterygota</taxon>
        <taxon>Neoptera</taxon>
        <taxon>Endopterygota</taxon>
        <taxon>Lepidoptera</taxon>
        <taxon>Glossata</taxon>
        <taxon>Ditrysia</taxon>
        <taxon>Gelechioidea</taxon>
        <taxon>Gelechiidae</taxon>
        <taxon>Apatetrinae</taxon>
        <taxon>Pectinophora</taxon>
    </lineage>
</organism>
<dbReference type="EMBL" id="GDQN01000982">
    <property type="protein sequence ID" value="JAT90072.1"/>
    <property type="molecule type" value="Transcribed_RNA"/>
</dbReference>
<dbReference type="OrthoDB" id="7414190at2759"/>
<proteinExistence type="predicted"/>
<feature type="non-terminal residue" evidence="1">
    <location>
        <position position="1"/>
    </location>
</feature>
<dbReference type="AlphaFoldDB" id="A0A1E1WSY6"/>
<sequence>RLQGTLTSIVNTTGLFGLNMPKYRDRQEKMLTETANFMTKVARKMNMMTQSRLGNMDLEDVAIVVDPEVTRDPDVNSFVGKDGVAFTGMKINGLDSVYSTRRG</sequence>
<reference evidence="1" key="1">
    <citation type="submission" date="2015-09" db="EMBL/GenBank/DDBJ databases">
        <title>De novo assembly of Pectinophora gossypiella (Pink Bollworm) gut transcriptome.</title>
        <authorList>
            <person name="Tassone E.E."/>
        </authorList>
    </citation>
    <scope>NUCLEOTIDE SEQUENCE</scope>
</reference>
<accession>A0A1E1WSY6</accession>
<protein>
    <submittedName>
        <fullName evidence="1">Uncharacterized protein</fullName>
    </submittedName>
</protein>